<protein>
    <submittedName>
        <fullName evidence="2">Uncharacterized protein</fullName>
    </submittedName>
</protein>
<comment type="caution">
    <text evidence="2">The sequence shown here is derived from an EMBL/GenBank/DDBJ whole genome shotgun (WGS) entry which is preliminary data.</text>
</comment>
<keyword evidence="3" id="KW-1185">Reference proteome</keyword>
<evidence type="ECO:0000313" key="2">
    <source>
        <dbReference type="EMBL" id="KAK4505164.1"/>
    </source>
</evidence>
<reference evidence="2 3" key="1">
    <citation type="journal article" date="2023" name="G3 (Bethesda)">
        <title>A chromosome-level genome assembly of Zasmidium syzygii isolated from banana leaves.</title>
        <authorList>
            <person name="van Westerhoven A.C."/>
            <person name="Mehrabi R."/>
            <person name="Talebi R."/>
            <person name="Steentjes M.B.F."/>
            <person name="Corcolon B."/>
            <person name="Chong P.A."/>
            <person name="Kema G.H.J."/>
            <person name="Seidl M.F."/>
        </authorList>
    </citation>
    <scope>NUCLEOTIDE SEQUENCE [LARGE SCALE GENOMIC DNA]</scope>
    <source>
        <strain evidence="2 3">P124</strain>
    </source>
</reference>
<feature type="compositionally biased region" description="Polar residues" evidence="1">
    <location>
        <begin position="45"/>
        <end position="57"/>
    </location>
</feature>
<proteinExistence type="predicted"/>
<feature type="compositionally biased region" description="Low complexity" evidence="1">
    <location>
        <begin position="125"/>
        <end position="157"/>
    </location>
</feature>
<accession>A0ABR0EU53</accession>
<feature type="compositionally biased region" description="Polar residues" evidence="1">
    <location>
        <begin position="215"/>
        <end position="228"/>
    </location>
</feature>
<feature type="compositionally biased region" description="Basic and acidic residues" evidence="1">
    <location>
        <begin position="329"/>
        <end position="338"/>
    </location>
</feature>
<organism evidence="2 3">
    <name type="scientific">Zasmidium cellare</name>
    <name type="common">Wine cellar mold</name>
    <name type="synonym">Racodium cellare</name>
    <dbReference type="NCBI Taxonomy" id="395010"/>
    <lineage>
        <taxon>Eukaryota</taxon>
        <taxon>Fungi</taxon>
        <taxon>Dikarya</taxon>
        <taxon>Ascomycota</taxon>
        <taxon>Pezizomycotina</taxon>
        <taxon>Dothideomycetes</taxon>
        <taxon>Dothideomycetidae</taxon>
        <taxon>Mycosphaerellales</taxon>
        <taxon>Mycosphaerellaceae</taxon>
        <taxon>Zasmidium</taxon>
    </lineage>
</organism>
<feature type="region of interest" description="Disordered" evidence="1">
    <location>
        <begin position="214"/>
        <end position="234"/>
    </location>
</feature>
<gene>
    <name evidence="2" type="ORF">PRZ48_003127</name>
</gene>
<evidence type="ECO:0000313" key="3">
    <source>
        <dbReference type="Proteomes" id="UP001305779"/>
    </source>
</evidence>
<evidence type="ECO:0000256" key="1">
    <source>
        <dbReference type="SAM" id="MobiDB-lite"/>
    </source>
</evidence>
<feature type="region of interest" description="Disordered" evidence="1">
    <location>
        <begin position="1"/>
        <end position="192"/>
    </location>
</feature>
<name>A0ABR0EU53_ZASCE</name>
<feature type="region of interest" description="Disordered" evidence="1">
    <location>
        <begin position="329"/>
        <end position="349"/>
    </location>
</feature>
<dbReference type="EMBL" id="JAXOVC010000002">
    <property type="protein sequence ID" value="KAK4505164.1"/>
    <property type="molecule type" value="Genomic_DNA"/>
</dbReference>
<dbReference type="Proteomes" id="UP001305779">
    <property type="component" value="Unassembled WGS sequence"/>
</dbReference>
<sequence>MATSPDSRYRKTPSGPRDLQTISEPIAQISPSADVDNRRGYPEMVQTSTKSALLPSTSKRHAQTRKPVPGSSQSTQPTVRAVQDPESAPPVDRHHSTPTQSSSYMSHPDRNYPHAPPPARHRSRSPANSPPASRTDTHPTTSHHSQQPPPQTSSTSQHLHRAESSRQRAPFQSAQAYHTQRRHDPHRLLPTPVRPARGFSFELAPANNEFVYTPPRTSDNENMPTDQSHPPPFRPVLRPVPGTLRDVSANDLALVFARPPAFDDSRRMPQDMPEGPNMRQEFAQGFIYEHGVDYESVEEEMPSSPPVFDQSMLFDDGGMEMEERYSTIRQVSEDDRGDFSQVEMPGMWR</sequence>